<comment type="caution">
    <text evidence="2">The sequence shown here is derived from an EMBL/GenBank/DDBJ whole genome shotgun (WGS) entry which is preliminary data.</text>
</comment>
<accession>A0A8J5RVF0</accession>
<feature type="region of interest" description="Disordered" evidence="1">
    <location>
        <begin position="24"/>
        <end position="72"/>
    </location>
</feature>
<evidence type="ECO:0000256" key="1">
    <source>
        <dbReference type="SAM" id="MobiDB-lite"/>
    </source>
</evidence>
<proteinExistence type="predicted"/>
<gene>
    <name evidence="2" type="ORF">GUJ93_ZPchr0009g2168</name>
</gene>
<evidence type="ECO:0000313" key="3">
    <source>
        <dbReference type="Proteomes" id="UP000729402"/>
    </source>
</evidence>
<organism evidence="2 3">
    <name type="scientific">Zizania palustris</name>
    <name type="common">Northern wild rice</name>
    <dbReference type="NCBI Taxonomy" id="103762"/>
    <lineage>
        <taxon>Eukaryota</taxon>
        <taxon>Viridiplantae</taxon>
        <taxon>Streptophyta</taxon>
        <taxon>Embryophyta</taxon>
        <taxon>Tracheophyta</taxon>
        <taxon>Spermatophyta</taxon>
        <taxon>Magnoliopsida</taxon>
        <taxon>Liliopsida</taxon>
        <taxon>Poales</taxon>
        <taxon>Poaceae</taxon>
        <taxon>BOP clade</taxon>
        <taxon>Oryzoideae</taxon>
        <taxon>Oryzeae</taxon>
        <taxon>Zizaniinae</taxon>
        <taxon>Zizania</taxon>
    </lineage>
</organism>
<reference evidence="2" key="2">
    <citation type="submission" date="2021-02" db="EMBL/GenBank/DDBJ databases">
        <authorList>
            <person name="Kimball J.A."/>
            <person name="Haas M.W."/>
            <person name="Macchietto M."/>
            <person name="Kono T."/>
            <person name="Duquette J."/>
            <person name="Shao M."/>
        </authorList>
    </citation>
    <scope>NUCLEOTIDE SEQUENCE</scope>
    <source>
        <tissue evidence="2">Fresh leaf tissue</tissue>
    </source>
</reference>
<dbReference type="AlphaFoldDB" id="A0A8J5RVF0"/>
<name>A0A8J5RVF0_ZIZPA</name>
<protein>
    <submittedName>
        <fullName evidence="2">Uncharacterized protein</fullName>
    </submittedName>
</protein>
<feature type="compositionally biased region" description="Low complexity" evidence="1">
    <location>
        <begin position="32"/>
        <end position="44"/>
    </location>
</feature>
<dbReference type="EMBL" id="JAAALK010000289">
    <property type="protein sequence ID" value="KAG8050110.1"/>
    <property type="molecule type" value="Genomic_DNA"/>
</dbReference>
<keyword evidence="3" id="KW-1185">Reference proteome</keyword>
<sequence length="142" mass="15114">MHSADHPSLLHLLSSLPIITTYRTPNSPRRTAPSSASHLHAALAVPPPSALASQDLARRGVPPPTSGEDEVRLPGPAELWLLRWRTGGGSPLYPRIGQPSHSFSNAAPPPPRVVPYNHHGFPSVSLAPAALHSVPFVLSLCF</sequence>
<reference evidence="2" key="1">
    <citation type="journal article" date="2021" name="bioRxiv">
        <title>Whole Genome Assembly and Annotation of Northern Wild Rice, Zizania palustris L., Supports a Whole Genome Duplication in the Zizania Genus.</title>
        <authorList>
            <person name="Haas M."/>
            <person name="Kono T."/>
            <person name="Macchietto M."/>
            <person name="Millas R."/>
            <person name="McGilp L."/>
            <person name="Shao M."/>
            <person name="Duquette J."/>
            <person name="Hirsch C.N."/>
            <person name="Kimball J."/>
        </authorList>
    </citation>
    <scope>NUCLEOTIDE SEQUENCE</scope>
    <source>
        <tissue evidence="2">Fresh leaf tissue</tissue>
    </source>
</reference>
<evidence type="ECO:0000313" key="2">
    <source>
        <dbReference type="EMBL" id="KAG8050110.1"/>
    </source>
</evidence>
<dbReference type="Proteomes" id="UP000729402">
    <property type="component" value="Unassembled WGS sequence"/>
</dbReference>